<dbReference type="PANTHER" id="PTHR30548">
    <property type="entry name" value="2-HYDROXYGLUTARYL-COA DEHYDRATASE, D-COMPONENT-RELATED"/>
    <property type="match status" value="1"/>
</dbReference>
<dbReference type="GO" id="GO:0051536">
    <property type="term" value="F:iron-sulfur cluster binding"/>
    <property type="evidence" value="ECO:0007669"/>
    <property type="project" value="UniProtKB-KW"/>
</dbReference>
<keyword evidence="3" id="KW-0408">Iron</keyword>
<sequence>MTNVMKDYFLDLDAAAKDPGRKVAWCTSVGPAEILRAMGFEVFFPENHGAMLGATRVCMDTIPVANANGYSPEICSYLTSDVGAYMKGITPLTKAFGIEEIPRPDVLVYNTNQCKDVMHWFEYYAEEFDCPIFGIHPPTNLPGIKQEYIDDVARQFEELITFLEPIMGAPMDPEKLKQCVALSRQATNLWSEVLDMARLKPSPLTFFDGTIYMGPIVVLRGTQIAVDYYRDLLAELKDKPAAVENERKRIYWDGMPVWGRLRNLSNIFSENNACVVASTYCNSWVFPDFDPEDPLASMAKAYIKIFINRNDHFKEDYIEKMVEDFNIDGVVFMAARTCPNNSNAYYNLPRKLKNKGIPTIIIDGDLCDLRCYSDEQSTTLIEAFLETI</sequence>
<evidence type="ECO:0000256" key="4">
    <source>
        <dbReference type="ARBA" id="ARBA00023014"/>
    </source>
</evidence>
<gene>
    <name evidence="5" type="ORF">MNBD_ALPHA02-2534</name>
</gene>
<evidence type="ECO:0000256" key="1">
    <source>
        <dbReference type="ARBA" id="ARBA00005806"/>
    </source>
</evidence>
<dbReference type="Gene3D" id="3.40.50.11890">
    <property type="match status" value="1"/>
</dbReference>
<dbReference type="AlphaFoldDB" id="A0A3B0S8P4"/>
<reference evidence="5" key="1">
    <citation type="submission" date="2018-06" db="EMBL/GenBank/DDBJ databases">
        <authorList>
            <person name="Zhirakovskaya E."/>
        </authorList>
    </citation>
    <scope>NUCLEOTIDE SEQUENCE</scope>
</reference>
<evidence type="ECO:0000256" key="3">
    <source>
        <dbReference type="ARBA" id="ARBA00023004"/>
    </source>
</evidence>
<dbReference type="Gene3D" id="3.40.50.11900">
    <property type="match status" value="1"/>
</dbReference>
<dbReference type="PANTHER" id="PTHR30548:SF4">
    <property type="entry name" value="SUBUNIT OF OXYGEN-SENSITIVE 2-HYDROXYISOCAPROYL-COA DEHYDRATASE"/>
    <property type="match status" value="1"/>
</dbReference>
<accession>A0A3B0S8P4</accession>
<organism evidence="5">
    <name type="scientific">hydrothermal vent metagenome</name>
    <dbReference type="NCBI Taxonomy" id="652676"/>
    <lineage>
        <taxon>unclassified sequences</taxon>
        <taxon>metagenomes</taxon>
        <taxon>ecological metagenomes</taxon>
    </lineage>
</organism>
<evidence type="ECO:0000256" key="2">
    <source>
        <dbReference type="ARBA" id="ARBA00022723"/>
    </source>
</evidence>
<evidence type="ECO:0000313" key="5">
    <source>
        <dbReference type="EMBL" id="VAV91545.1"/>
    </source>
</evidence>
<protein>
    <submittedName>
        <fullName evidence="5">Similar to benzoyl-CoA reductase subunit B</fullName>
    </submittedName>
</protein>
<keyword evidence="2" id="KW-0479">Metal-binding</keyword>
<proteinExistence type="inferred from homology"/>
<comment type="similarity">
    <text evidence="1">Belongs to the FldB/FldC dehydratase alpha/beta subunit family.</text>
</comment>
<name>A0A3B0S8P4_9ZZZZ</name>
<dbReference type="EMBL" id="UOED01000068">
    <property type="protein sequence ID" value="VAV91545.1"/>
    <property type="molecule type" value="Genomic_DNA"/>
</dbReference>
<dbReference type="InterPro" id="IPR010327">
    <property type="entry name" value="FldB/FldC_alpha/beta"/>
</dbReference>
<keyword evidence="4" id="KW-0411">Iron-sulfur</keyword>
<dbReference type="Pfam" id="PF06050">
    <property type="entry name" value="HGD-D"/>
    <property type="match status" value="1"/>
</dbReference>
<dbReference type="GO" id="GO:0046872">
    <property type="term" value="F:metal ion binding"/>
    <property type="evidence" value="ECO:0007669"/>
    <property type="project" value="UniProtKB-KW"/>
</dbReference>